<evidence type="ECO:0000256" key="3">
    <source>
        <dbReference type="ARBA" id="ARBA00023128"/>
    </source>
</evidence>
<comment type="subcellular location">
    <subcellularLocation>
        <location evidence="1">Mitochondrion</location>
    </subcellularLocation>
</comment>
<organism evidence="7 8">
    <name type="scientific">Skeletonema marinoi</name>
    <dbReference type="NCBI Taxonomy" id="267567"/>
    <lineage>
        <taxon>Eukaryota</taxon>
        <taxon>Sar</taxon>
        <taxon>Stramenopiles</taxon>
        <taxon>Ochrophyta</taxon>
        <taxon>Bacillariophyta</taxon>
        <taxon>Coscinodiscophyceae</taxon>
        <taxon>Thalassiosirophycidae</taxon>
        <taxon>Thalassiosirales</taxon>
        <taxon>Skeletonemataceae</taxon>
        <taxon>Skeletonema</taxon>
        <taxon>Skeletonema marinoi-dohrnii complex</taxon>
    </lineage>
</organism>
<comment type="similarity">
    <text evidence="2">Belongs to the OXR1 family.</text>
</comment>
<dbReference type="PROSITE" id="PS51886">
    <property type="entry name" value="TLDC"/>
    <property type="match status" value="1"/>
</dbReference>
<dbReference type="PANTHER" id="PTHR23354:SF62">
    <property type="entry name" value="MUSTARD, ISOFORM V"/>
    <property type="match status" value="1"/>
</dbReference>
<feature type="region of interest" description="Disordered" evidence="5">
    <location>
        <begin position="229"/>
        <end position="281"/>
    </location>
</feature>
<keyword evidence="8" id="KW-1185">Reference proteome</keyword>
<proteinExistence type="inferred from homology"/>
<gene>
    <name evidence="7" type="ORF">QTG54_007807</name>
</gene>
<evidence type="ECO:0000256" key="1">
    <source>
        <dbReference type="ARBA" id="ARBA00004173"/>
    </source>
</evidence>
<reference evidence="7" key="1">
    <citation type="submission" date="2023-06" db="EMBL/GenBank/DDBJ databases">
        <title>Survivors Of The Sea: Transcriptome response of Skeletonema marinoi to long-term dormancy.</title>
        <authorList>
            <person name="Pinder M.I.M."/>
            <person name="Kourtchenko O."/>
            <person name="Robertson E.K."/>
            <person name="Larsson T."/>
            <person name="Maumus F."/>
            <person name="Osuna-Cruz C.M."/>
            <person name="Vancaester E."/>
            <person name="Stenow R."/>
            <person name="Vandepoele K."/>
            <person name="Ploug H."/>
            <person name="Bruchert V."/>
            <person name="Godhe A."/>
            <person name="Topel M."/>
        </authorList>
    </citation>
    <scope>NUCLEOTIDE SEQUENCE</scope>
    <source>
        <strain evidence="7">R05AC</strain>
    </source>
</reference>
<dbReference type="SMART" id="SM00584">
    <property type="entry name" value="TLDc"/>
    <property type="match status" value="1"/>
</dbReference>
<feature type="compositionally biased region" description="Basic and acidic residues" evidence="5">
    <location>
        <begin position="165"/>
        <end position="177"/>
    </location>
</feature>
<feature type="domain" description="TLDc" evidence="6">
    <location>
        <begin position="503"/>
        <end position="688"/>
    </location>
</feature>
<dbReference type="GO" id="GO:0005739">
    <property type="term" value="C:mitochondrion"/>
    <property type="evidence" value="ECO:0007669"/>
    <property type="project" value="UniProtKB-SubCell"/>
</dbReference>
<feature type="compositionally biased region" description="Basic residues" evidence="5">
    <location>
        <begin position="252"/>
        <end position="266"/>
    </location>
</feature>
<evidence type="ECO:0000256" key="2">
    <source>
        <dbReference type="ARBA" id="ARBA00009540"/>
    </source>
</evidence>
<feature type="compositionally biased region" description="Basic and acidic residues" evidence="5">
    <location>
        <begin position="35"/>
        <end position="51"/>
    </location>
</feature>
<feature type="compositionally biased region" description="Polar residues" evidence="5">
    <location>
        <begin position="143"/>
        <end position="154"/>
    </location>
</feature>
<comment type="caution">
    <text evidence="7">The sequence shown here is derived from an EMBL/GenBank/DDBJ whole genome shotgun (WGS) entry which is preliminary data.</text>
</comment>
<evidence type="ECO:0000313" key="8">
    <source>
        <dbReference type="Proteomes" id="UP001224775"/>
    </source>
</evidence>
<evidence type="ECO:0000256" key="5">
    <source>
        <dbReference type="SAM" id="MobiDB-lite"/>
    </source>
</evidence>
<keyword evidence="3" id="KW-0496">Mitochondrion</keyword>
<feature type="compositionally biased region" description="Low complexity" evidence="5">
    <location>
        <begin position="114"/>
        <end position="142"/>
    </location>
</feature>
<dbReference type="InterPro" id="IPR006571">
    <property type="entry name" value="TLDc_dom"/>
</dbReference>
<evidence type="ECO:0000313" key="7">
    <source>
        <dbReference type="EMBL" id="KAK1741329.1"/>
    </source>
</evidence>
<feature type="compositionally biased region" description="Basic and acidic residues" evidence="5">
    <location>
        <begin position="311"/>
        <end position="330"/>
    </location>
</feature>
<feature type="compositionally biased region" description="Acidic residues" evidence="5">
    <location>
        <begin position="178"/>
        <end position="201"/>
    </location>
</feature>
<name>A0AAD9DCW1_9STRA</name>
<evidence type="ECO:0000259" key="6">
    <source>
        <dbReference type="PROSITE" id="PS51886"/>
    </source>
</evidence>
<feature type="region of interest" description="Disordered" evidence="5">
    <location>
        <begin position="1"/>
        <end position="213"/>
    </location>
</feature>
<sequence length="691" mass="76954">MSSEIAAPPPPPQTPQHEQQADDDEDLYGPVTKAASKEAERDEKRKEEEIQHAQSPLSVREKMNIETAQVLAAAASSSSPQQQFKGKKKRQSNNKKQQQKPLPPSTPPRGKMSVAARARVAADSKNNNNNKTKKNNNNSKQKPLSNAPPSSGNRGITRGKYSAAEAKRLADAWGKDDTSEEGYYDYEDDDGSSYYDDEGEDNGPPYYSNDNPTEEEMFHYQHHRVSAYSNRYGRGHGGGSPSRGSNNDHHNNMNHHHNNMNHHHHSNNNNKNQGNNSGGIFSLASNWLQNQREKLHQLELERKVEEQRRKLVEEGRKQREAEAEKRRDRGYAISPPGSPTKRQSAVAASAIAGDEVATSSLVYMNGCVCTSPSQEEPQLDTVNSDVSSSLFICGFGGIGNYALSLDDASDYSGVARIDSSGNIVEMMPSQDLDDEEDDDDEEGDYMTVRTPKITMTGKGMSVDVEIPEDNITRSDSMDPRHIDIKIVPEPCRDDNDNSIAPFILLQPQMKALLESGGLPQSLNYCKWKRLYSLSRDGDSFETFLRMVEGHNRTVLVVKTTAGRLFGGYADTRWEARHKNRQADGFYGSAQACLFRFPRCGETTTTSSKEDDNEVVIYKWTGANRYIQLCDAYKRAVAFGGGGDDGDFGLCIEDDFRRGTTGHCSTFENEALCEEGYFDVVDLEVWGFTLDF</sequence>
<dbReference type="Pfam" id="PF07534">
    <property type="entry name" value="TLD"/>
    <property type="match status" value="1"/>
</dbReference>
<protein>
    <recommendedName>
        <fullName evidence="4">Oxidation resistance protein 1</fullName>
    </recommendedName>
</protein>
<dbReference type="PANTHER" id="PTHR23354">
    <property type="entry name" value="NUCLEOLAR PROTEIN 7/ESTROGEN RECEPTOR COACTIVATOR-RELATED"/>
    <property type="match status" value="1"/>
</dbReference>
<evidence type="ECO:0000256" key="4">
    <source>
        <dbReference type="ARBA" id="ARBA00040604"/>
    </source>
</evidence>
<dbReference type="Proteomes" id="UP001224775">
    <property type="component" value="Unassembled WGS sequence"/>
</dbReference>
<dbReference type="EMBL" id="JATAAI010000013">
    <property type="protein sequence ID" value="KAK1741329.1"/>
    <property type="molecule type" value="Genomic_DNA"/>
</dbReference>
<accession>A0AAD9DCW1</accession>
<dbReference type="AlphaFoldDB" id="A0AAD9DCW1"/>
<feature type="region of interest" description="Disordered" evidence="5">
    <location>
        <begin position="311"/>
        <end position="342"/>
    </location>
</feature>